<evidence type="ECO:0000259" key="3">
    <source>
        <dbReference type="PROSITE" id="PS51819"/>
    </source>
</evidence>
<keyword evidence="2" id="KW-0479">Metal-binding</keyword>
<dbReference type="InterPro" id="IPR017515">
    <property type="entry name" value="MeMalonyl-CoA_epimerase"/>
</dbReference>
<proteinExistence type="inferred from homology"/>
<comment type="similarity">
    <text evidence="1">Belongs to the methylmalonyl-CoA epimerase family.</text>
</comment>
<dbReference type="InterPro" id="IPR029068">
    <property type="entry name" value="Glyas_Bleomycin-R_OHBP_Dase"/>
</dbReference>
<dbReference type="RefSeq" id="WP_203086517.1">
    <property type="nucleotide sequence ID" value="NZ_JAEUZA010000001.1"/>
</dbReference>
<dbReference type="PROSITE" id="PS51819">
    <property type="entry name" value="VOC"/>
    <property type="match status" value="1"/>
</dbReference>
<dbReference type="Pfam" id="PF13669">
    <property type="entry name" value="Glyoxalase_4"/>
    <property type="match status" value="1"/>
</dbReference>
<gene>
    <name evidence="4" type="primary">mce</name>
    <name evidence="4" type="ORF">MKY91_08525</name>
</gene>
<keyword evidence="5" id="KW-1185">Reference proteome</keyword>
<dbReference type="EMBL" id="JBCITK010000001">
    <property type="protein sequence ID" value="MEN0643186.1"/>
    <property type="molecule type" value="Genomic_DNA"/>
</dbReference>
<dbReference type="InterPro" id="IPR051785">
    <property type="entry name" value="MMCE/EMCE_epimerase"/>
</dbReference>
<dbReference type="NCBIfam" id="TIGR03081">
    <property type="entry name" value="metmalonyl_epim"/>
    <property type="match status" value="1"/>
</dbReference>
<dbReference type="EC" id="5.1.99.1" evidence="4"/>
<dbReference type="Proteomes" id="UP001418796">
    <property type="component" value="Unassembled WGS sequence"/>
</dbReference>
<evidence type="ECO:0000313" key="5">
    <source>
        <dbReference type="Proteomes" id="UP001418796"/>
    </source>
</evidence>
<dbReference type="PANTHER" id="PTHR43048">
    <property type="entry name" value="METHYLMALONYL-COA EPIMERASE"/>
    <property type="match status" value="1"/>
</dbReference>
<comment type="caution">
    <text evidence="4">The sequence shown here is derived from an EMBL/GenBank/DDBJ whole genome shotgun (WGS) entry which is preliminary data.</text>
</comment>
<dbReference type="PROSITE" id="PS00934">
    <property type="entry name" value="GLYOXALASE_I_1"/>
    <property type="match status" value="1"/>
</dbReference>
<sequence>MTIQWQDTGAHIAIAVHSIEQAKKFYEQTLGLNLIKEETVDDQQVNVAFFSSGSLMIELIEPLTKESPVALFLKKRGEGIHHLALGTSHIDQTMHTLTERGIQFTKDKSTKGANGAHIAFISPTQTHGVLLEVCQKQ</sequence>
<feature type="domain" description="VOC" evidence="3">
    <location>
        <begin position="8"/>
        <end position="136"/>
    </location>
</feature>
<protein>
    <submittedName>
        <fullName evidence="4">Methylmalonyl-CoA epimerase</fullName>
        <ecNumber evidence="4">5.1.99.1</ecNumber>
    </submittedName>
</protein>
<reference evidence="4 5" key="1">
    <citation type="submission" date="2024-03" db="EMBL/GenBank/DDBJ databases">
        <title>Bacilli Hybrid Assemblies.</title>
        <authorList>
            <person name="Kovac J."/>
        </authorList>
    </citation>
    <scope>NUCLEOTIDE SEQUENCE [LARGE SCALE GENOMIC DNA]</scope>
    <source>
        <strain evidence="4 5">FSL R7-0666</strain>
    </source>
</reference>
<name>A0ABU9VH07_9BACI</name>
<evidence type="ECO:0000256" key="1">
    <source>
        <dbReference type="ARBA" id="ARBA00009308"/>
    </source>
</evidence>
<dbReference type="InterPro" id="IPR018146">
    <property type="entry name" value="Glyoxalase_1_CS"/>
</dbReference>
<dbReference type="CDD" id="cd07249">
    <property type="entry name" value="MMCE"/>
    <property type="match status" value="1"/>
</dbReference>
<dbReference type="SUPFAM" id="SSF54593">
    <property type="entry name" value="Glyoxalase/Bleomycin resistance protein/Dihydroxybiphenyl dioxygenase"/>
    <property type="match status" value="1"/>
</dbReference>
<evidence type="ECO:0000313" key="4">
    <source>
        <dbReference type="EMBL" id="MEN0643186.1"/>
    </source>
</evidence>
<evidence type="ECO:0000256" key="2">
    <source>
        <dbReference type="ARBA" id="ARBA00022723"/>
    </source>
</evidence>
<dbReference type="InterPro" id="IPR037523">
    <property type="entry name" value="VOC_core"/>
</dbReference>
<accession>A0ABU9VH07</accession>
<keyword evidence="4" id="KW-0413">Isomerase</keyword>
<organism evidence="4 5">
    <name type="scientific">Alkalicoccobacillus gibsonii</name>
    <dbReference type="NCBI Taxonomy" id="79881"/>
    <lineage>
        <taxon>Bacteria</taxon>
        <taxon>Bacillati</taxon>
        <taxon>Bacillota</taxon>
        <taxon>Bacilli</taxon>
        <taxon>Bacillales</taxon>
        <taxon>Bacillaceae</taxon>
        <taxon>Alkalicoccobacillus</taxon>
    </lineage>
</organism>
<dbReference type="Gene3D" id="3.10.180.10">
    <property type="entry name" value="2,3-Dihydroxybiphenyl 1,2-Dioxygenase, domain 1"/>
    <property type="match status" value="1"/>
</dbReference>
<dbReference type="PANTHER" id="PTHR43048:SF3">
    <property type="entry name" value="METHYLMALONYL-COA EPIMERASE, MITOCHONDRIAL"/>
    <property type="match status" value="1"/>
</dbReference>
<dbReference type="GO" id="GO:0004493">
    <property type="term" value="F:methylmalonyl-CoA epimerase activity"/>
    <property type="evidence" value="ECO:0007669"/>
    <property type="project" value="UniProtKB-EC"/>
</dbReference>